<dbReference type="Proteomes" id="UP000550609">
    <property type="component" value="Unassembled WGS sequence"/>
</dbReference>
<proteinExistence type="predicted"/>
<reference evidence="2 3" key="1">
    <citation type="submission" date="2020-08" db="EMBL/GenBank/DDBJ databases">
        <title>Stenotrophomonas sp. W1S232.</title>
        <authorList>
            <person name="Deng Y."/>
        </authorList>
    </citation>
    <scope>NUCLEOTIDE SEQUENCE [LARGE SCALE GENOMIC DNA]</scope>
    <source>
        <strain evidence="2 3">W1S232</strain>
    </source>
</reference>
<feature type="signal peptide" evidence="1">
    <location>
        <begin position="1"/>
        <end position="22"/>
    </location>
</feature>
<dbReference type="EMBL" id="JACIUV010000002">
    <property type="protein sequence ID" value="MBB1116306.1"/>
    <property type="molecule type" value="Genomic_DNA"/>
</dbReference>
<evidence type="ECO:0000313" key="3">
    <source>
        <dbReference type="Proteomes" id="UP000550609"/>
    </source>
</evidence>
<dbReference type="Gene3D" id="3.40.50.1980">
    <property type="entry name" value="Nitrogenase molybdenum iron protein domain"/>
    <property type="match status" value="2"/>
</dbReference>
<sequence>MASGWLRGLTISLLLASASSLAAPGRVVSLDLCSDWILSLHAGSGQVAALSPMGRRFDARHGLRRPWPEHDGSLEQIVALRPDLVLVGPYNALRLRQRLQALGVRVEVTHLPTSLEAVADFERQVLGLLGADLNRAHAPLPPPVLAADAPRLLVLGANGIGTGRGTFENEVIERAGWRNHLRGEGYLRLDMEALLADPPDAILWAAPVSPARANAFAEHRALRALVPPPRWLNTDNWRWECPGPWTWELVQQLQQWRRQWR</sequence>
<comment type="caution">
    <text evidence="2">The sequence shown here is derived from an EMBL/GenBank/DDBJ whole genome shotgun (WGS) entry which is preliminary data.</text>
</comment>
<name>A0A7W3UYW1_9GAMM</name>
<gene>
    <name evidence="2" type="ORF">H4O09_04395</name>
</gene>
<evidence type="ECO:0000256" key="1">
    <source>
        <dbReference type="SAM" id="SignalP"/>
    </source>
</evidence>
<keyword evidence="1" id="KW-0732">Signal</keyword>
<dbReference type="SUPFAM" id="SSF53807">
    <property type="entry name" value="Helical backbone' metal receptor"/>
    <property type="match status" value="1"/>
</dbReference>
<dbReference type="CDD" id="cd00636">
    <property type="entry name" value="TroA-like"/>
    <property type="match status" value="1"/>
</dbReference>
<dbReference type="AlphaFoldDB" id="A0A7W3UYW1"/>
<organism evidence="2 3">
    <name type="scientific">Stenotrophomonas koreensis</name>
    <dbReference type="NCBI Taxonomy" id="266128"/>
    <lineage>
        <taxon>Bacteria</taxon>
        <taxon>Pseudomonadati</taxon>
        <taxon>Pseudomonadota</taxon>
        <taxon>Gammaproteobacteria</taxon>
        <taxon>Lysobacterales</taxon>
        <taxon>Lysobacteraceae</taxon>
        <taxon>Stenotrophomonas</taxon>
    </lineage>
</organism>
<evidence type="ECO:0000313" key="2">
    <source>
        <dbReference type="EMBL" id="MBB1116306.1"/>
    </source>
</evidence>
<accession>A0A7W3UYW1</accession>
<protein>
    <submittedName>
        <fullName evidence="2">ABC transporter substrate-binding protein</fullName>
    </submittedName>
</protein>
<feature type="chain" id="PRO_5031522869" evidence="1">
    <location>
        <begin position="23"/>
        <end position="261"/>
    </location>
</feature>